<gene>
    <name evidence="1" type="ORF">JWV37_02100</name>
</gene>
<comment type="caution">
    <text evidence="1">The sequence shown here is derived from an EMBL/GenBank/DDBJ whole genome shotgun (WGS) entry which is preliminary data.</text>
</comment>
<dbReference type="EMBL" id="JAFHKK010000003">
    <property type="protein sequence ID" value="MBN2963558.1"/>
    <property type="molecule type" value="Genomic_DNA"/>
</dbReference>
<keyword evidence="2" id="KW-1185">Reference proteome</keyword>
<organism evidence="1 2">
    <name type="scientific">Sulfurospirillum tamanense</name>
    <dbReference type="NCBI Taxonomy" id="2813362"/>
    <lineage>
        <taxon>Bacteria</taxon>
        <taxon>Pseudomonadati</taxon>
        <taxon>Campylobacterota</taxon>
        <taxon>Epsilonproteobacteria</taxon>
        <taxon>Campylobacterales</taxon>
        <taxon>Sulfurospirillaceae</taxon>
        <taxon>Sulfurospirillum</taxon>
    </lineage>
</organism>
<reference evidence="1" key="1">
    <citation type="submission" date="2021-02" db="EMBL/GenBank/DDBJ databases">
        <title>Sulfurospirillum tamanensis sp. nov.</title>
        <authorList>
            <person name="Frolova A."/>
            <person name="Merkel A."/>
            <person name="Slobodkin A."/>
        </authorList>
    </citation>
    <scope>NUCLEOTIDE SEQUENCE</scope>
    <source>
        <strain evidence="1">T05b</strain>
    </source>
</reference>
<proteinExistence type="predicted"/>
<reference evidence="1" key="2">
    <citation type="submission" date="2021-02" db="EMBL/GenBank/DDBJ databases">
        <authorList>
            <person name="Merkel A.Y."/>
        </authorList>
    </citation>
    <scope>NUCLEOTIDE SEQUENCE</scope>
    <source>
        <strain evidence="1">T05b</strain>
    </source>
</reference>
<accession>A0ABS2WPK3</accession>
<evidence type="ECO:0000313" key="2">
    <source>
        <dbReference type="Proteomes" id="UP000703590"/>
    </source>
</evidence>
<dbReference type="Proteomes" id="UP000703590">
    <property type="component" value="Unassembled WGS sequence"/>
</dbReference>
<evidence type="ECO:0000313" key="1">
    <source>
        <dbReference type="EMBL" id="MBN2963558.1"/>
    </source>
</evidence>
<dbReference type="RefSeq" id="WP_205458001.1">
    <property type="nucleotide sequence ID" value="NZ_JAFHKK010000003.1"/>
</dbReference>
<sequence>MKQWIFILLVGFLPLWGEEASPGACPLIDMKEFSDYAKQKVTISTPKKAKIGENIVTFSLEKNDFPSGYMVAGYADIHAFSAQTPPSIVDGFPRTTITLHEAGTYEFRLKLNLIYKSS</sequence>
<protein>
    <submittedName>
        <fullName evidence="1">Uncharacterized protein</fullName>
    </submittedName>
</protein>
<name>A0ABS2WPK3_9BACT</name>